<dbReference type="EMBL" id="MN734437">
    <property type="protein sequence ID" value="QJD54408.1"/>
    <property type="molecule type" value="Genomic_DNA"/>
</dbReference>
<dbReference type="GeneID" id="79585539"/>
<evidence type="ECO:0000256" key="1">
    <source>
        <dbReference type="ARBA" id="ARBA00022722"/>
    </source>
</evidence>
<dbReference type="InterPro" id="IPR023211">
    <property type="entry name" value="DNA_pol_palm_dom_sf"/>
</dbReference>
<name>A0A6M3T7Z8_9CAUD</name>
<dbReference type="InterPro" id="IPR036397">
    <property type="entry name" value="RNaseH_sf"/>
</dbReference>
<dbReference type="GO" id="GO:0039693">
    <property type="term" value="P:viral DNA genome replication"/>
    <property type="evidence" value="ECO:0007669"/>
    <property type="project" value="UniProtKB-KW"/>
</dbReference>
<accession>A0A6M3T7Z8</accession>
<keyword evidence="5" id="KW-1185">Reference proteome</keyword>
<protein>
    <submittedName>
        <fullName evidence="4">DNA polymerase B family protein</fullName>
    </submittedName>
</protein>
<organism evidence="4 5">
    <name type="scientific">Sphingomonas phage Eidolon</name>
    <dbReference type="NCBI Taxonomy" id="2686311"/>
    <lineage>
        <taxon>Viruses</taxon>
        <taxon>Duplodnaviria</taxon>
        <taxon>Heunggongvirae</taxon>
        <taxon>Uroviricota</taxon>
        <taxon>Caudoviricetes</taxon>
        <taxon>Johnpaulvirinae</taxon>
        <taxon>Eidolonvirus</taxon>
        <taxon>Eidolonvirus eidolon</taxon>
    </lineage>
</organism>
<dbReference type="GO" id="GO:0003676">
    <property type="term" value="F:nucleic acid binding"/>
    <property type="evidence" value="ECO:0007669"/>
    <property type="project" value="InterPro"/>
</dbReference>
<keyword evidence="3" id="KW-0235">DNA replication</keyword>
<evidence type="ECO:0000256" key="2">
    <source>
        <dbReference type="ARBA" id="ARBA00022801"/>
    </source>
</evidence>
<keyword evidence="2" id="KW-0378">Hydrolase</keyword>
<dbReference type="GO" id="GO:0004518">
    <property type="term" value="F:nuclease activity"/>
    <property type="evidence" value="ECO:0007669"/>
    <property type="project" value="UniProtKB-KW"/>
</dbReference>
<sequence>MFFDDKPSPFALKRKRYSGPLRKKKYAPKYREYSLDPFNEFSAGDDVILDTECYRNYWLAMFKHVKTGKYFYLEQRGAANFAFGDALKYAMWFFRIISFNGNKYDLPMVQLAIQNADTSNLKDMSDEIIKEGKIYHNVNPGYNHIDIIEVAPLPDTSLKTYAARLHVKRMQELPIDEGAMLSLEDMDDIREYCCNDCDNTESLWHSLAGGIELREAMSAEYKTDLRSKSDAQVAEAVICTELKKLTGYWPKRPDFDENFEFQYTPPSFVRFQTPELQRALDTVLRSTFRLDKGGSPMMPEEIAGLKIKLGKSVYKMGMGGLHSTEKSTTHRADEHYALIDRDVASFYPFIILNNGYTPDHLGANFLAVFRTIVERRLEAKAKSKECKKAGDSAGARMWATISDGLKITINGTFGKLGSMYSALYSPKLLIQTTITGQLCILMLIEAVELAGLGVVSANTDGFVTKCPHSRVADFHSIIAQWEAMTNFETEETRYKVLASRDVNSYLAAKLKFDEVTKQWTDELEVSPGSAFADERAGIKSKGAGVYCERGSALNSPLSKNPEYLILNDALVAFIAEGKRFEDTIAECTDIKRFIAVKNVRGGGHQDGDYLGKVVRWYQAQGHFGEINYVLSGNKVGGTEGAKPLMELPDDIPNDLDRRWYVEKAYETLDKLGWHGNKTEAAELF</sequence>
<reference evidence="4 5" key="1">
    <citation type="submission" date="2019-11" db="EMBL/GenBank/DDBJ databases">
        <authorList>
            <person name="Hylling O."/>
            <person name="Hansen L.H."/>
            <person name="Johansen A."/>
        </authorList>
    </citation>
    <scope>NUCLEOTIDE SEQUENCE [LARGE SCALE GENOMIC DNA]</scope>
</reference>
<evidence type="ECO:0000256" key="3">
    <source>
        <dbReference type="ARBA" id="ARBA00023109"/>
    </source>
</evidence>
<keyword evidence="3" id="KW-1194">Viral DNA replication</keyword>
<evidence type="ECO:0000313" key="5">
    <source>
        <dbReference type="Proteomes" id="UP000502376"/>
    </source>
</evidence>
<dbReference type="KEGG" id="vg:79585539"/>
<dbReference type="Proteomes" id="UP000502376">
    <property type="component" value="Segment"/>
</dbReference>
<dbReference type="SUPFAM" id="SSF56672">
    <property type="entry name" value="DNA/RNA polymerases"/>
    <property type="match status" value="1"/>
</dbReference>
<proteinExistence type="predicted"/>
<dbReference type="RefSeq" id="YP_010738174.1">
    <property type="nucleotide sequence ID" value="NC_073023.1"/>
</dbReference>
<dbReference type="InterPro" id="IPR012337">
    <property type="entry name" value="RNaseH-like_sf"/>
</dbReference>
<dbReference type="GO" id="GO:0016787">
    <property type="term" value="F:hydrolase activity"/>
    <property type="evidence" value="ECO:0007669"/>
    <property type="project" value="UniProtKB-KW"/>
</dbReference>
<dbReference type="Gene3D" id="3.30.420.10">
    <property type="entry name" value="Ribonuclease H-like superfamily/Ribonuclease H"/>
    <property type="match status" value="1"/>
</dbReference>
<dbReference type="InterPro" id="IPR043502">
    <property type="entry name" value="DNA/RNA_pol_sf"/>
</dbReference>
<evidence type="ECO:0000313" key="4">
    <source>
        <dbReference type="EMBL" id="QJD54408.1"/>
    </source>
</evidence>
<dbReference type="Gene3D" id="3.90.1600.10">
    <property type="entry name" value="Palm domain of DNA polymerase"/>
    <property type="match status" value="1"/>
</dbReference>
<keyword evidence="1" id="KW-0540">Nuclease</keyword>
<dbReference type="SUPFAM" id="SSF53098">
    <property type="entry name" value="Ribonuclease H-like"/>
    <property type="match status" value="1"/>
</dbReference>